<dbReference type="SUPFAM" id="SSF54637">
    <property type="entry name" value="Thioesterase/thiol ester dehydrase-isomerase"/>
    <property type="match status" value="1"/>
</dbReference>
<keyword evidence="2" id="KW-0378">Hydrolase</keyword>
<dbReference type="GO" id="GO:0047617">
    <property type="term" value="F:fatty acyl-CoA hydrolase activity"/>
    <property type="evidence" value="ECO:0007669"/>
    <property type="project" value="TreeGrafter"/>
</dbReference>
<feature type="domain" description="Thioesterase" evidence="3">
    <location>
        <begin position="13"/>
        <end position="89"/>
    </location>
</feature>
<dbReference type="OrthoDB" id="9808429at2"/>
<dbReference type="PIRSF" id="PIRSF003230">
    <property type="entry name" value="YbgC"/>
    <property type="match status" value="1"/>
</dbReference>
<dbReference type="PROSITE" id="PS01328">
    <property type="entry name" value="4HBCOA_THIOESTERASE"/>
    <property type="match status" value="1"/>
</dbReference>
<evidence type="ECO:0000256" key="2">
    <source>
        <dbReference type="ARBA" id="ARBA00022801"/>
    </source>
</evidence>
<dbReference type="RefSeq" id="WP_115578648.1">
    <property type="nucleotide sequence ID" value="NZ_NXLX01000004.1"/>
</dbReference>
<evidence type="ECO:0000259" key="3">
    <source>
        <dbReference type="Pfam" id="PF03061"/>
    </source>
</evidence>
<dbReference type="InterPro" id="IPR006684">
    <property type="entry name" value="YbgC/YbaW"/>
</dbReference>
<dbReference type="InterPro" id="IPR006683">
    <property type="entry name" value="Thioestr_dom"/>
</dbReference>
<name>A0A3D8J9G9_9HELI</name>
<comment type="similarity">
    <text evidence="1">Belongs to the 4-hydroxybenzoyl-CoA thioesterase family.</text>
</comment>
<accession>A0A3D8J9G9</accession>
<keyword evidence="5" id="KW-1185">Reference proteome</keyword>
<comment type="caution">
    <text evidence="4">The sequence shown here is derived from an EMBL/GenBank/DDBJ whole genome shotgun (WGS) entry which is preliminary data.</text>
</comment>
<dbReference type="InterPro" id="IPR050563">
    <property type="entry name" value="4-hydroxybenzoyl-CoA_TE"/>
</dbReference>
<dbReference type="PANTHER" id="PTHR31793:SF37">
    <property type="entry name" value="ACYL-COA THIOESTER HYDROLASE YBGC"/>
    <property type="match status" value="1"/>
</dbReference>
<evidence type="ECO:0000313" key="5">
    <source>
        <dbReference type="Proteomes" id="UP000256695"/>
    </source>
</evidence>
<dbReference type="Pfam" id="PF03061">
    <property type="entry name" value="4HBT"/>
    <property type="match status" value="1"/>
</dbReference>
<evidence type="ECO:0000313" key="4">
    <source>
        <dbReference type="EMBL" id="RDU74139.1"/>
    </source>
</evidence>
<dbReference type="CDD" id="cd00586">
    <property type="entry name" value="4HBT"/>
    <property type="match status" value="1"/>
</dbReference>
<dbReference type="EMBL" id="NXLX01000004">
    <property type="protein sequence ID" value="RDU74139.1"/>
    <property type="molecule type" value="Genomic_DNA"/>
</dbReference>
<gene>
    <name evidence="4" type="ORF">CQA57_02405</name>
</gene>
<dbReference type="NCBIfam" id="TIGR00051">
    <property type="entry name" value="YbgC/FadM family acyl-CoA thioesterase"/>
    <property type="match status" value="1"/>
</dbReference>
<organism evidence="4 5">
    <name type="scientific">Helicobacter anseris</name>
    <dbReference type="NCBI Taxonomy" id="375926"/>
    <lineage>
        <taxon>Bacteria</taxon>
        <taxon>Pseudomonadati</taxon>
        <taxon>Campylobacterota</taxon>
        <taxon>Epsilonproteobacteria</taxon>
        <taxon>Campylobacterales</taxon>
        <taxon>Helicobacteraceae</taxon>
        <taxon>Helicobacter</taxon>
    </lineage>
</organism>
<dbReference type="PANTHER" id="PTHR31793">
    <property type="entry name" value="4-HYDROXYBENZOYL-COA THIOESTERASE FAMILY MEMBER"/>
    <property type="match status" value="1"/>
</dbReference>
<sequence>MYFRVYYEDTDCGGIVYHSNYLKFCERARSELFFKNNSLPETKEGFFVVASIEAKFLSSAKLGDLIRIKTETLEIKNTSLVLRQRIFLHDDCNGIDGQEIFSMDVKLAFLDRAIKKPRRIPQYILEIINGSKD</sequence>
<dbReference type="Gene3D" id="3.10.129.10">
    <property type="entry name" value="Hotdog Thioesterase"/>
    <property type="match status" value="1"/>
</dbReference>
<dbReference type="InterPro" id="IPR029069">
    <property type="entry name" value="HotDog_dom_sf"/>
</dbReference>
<evidence type="ECO:0000256" key="1">
    <source>
        <dbReference type="ARBA" id="ARBA00005953"/>
    </source>
</evidence>
<dbReference type="InterPro" id="IPR008272">
    <property type="entry name" value="HB-CoA_thioesterase_AS"/>
</dbReference>
<protein>
    <recommendedName>
        <fullName evidence="3">Thioesterase domain-containing protein</fullName>
    </recommendedName>
</protein>
<proteinExistence type="inferred from homology"/>
<dbReference type="Proteomes" id="UP000256695">
    <property type="component" value="Unassembled WGS sequence"/>
</dbReference>
<dbReference type="AlphaFoldDB" id="A0A3D8J9G9"/>
<reference evidence="4 5" key="1">
    <citation type="submission" date="2018-04" db="EMBL/GenBank/DDBJ databases">
        <title>Novel Campyloabacter and Helicobacter Species and Strains.</title>
        <authorList>
            <person name="Mannion A.J."/>
            <person name="Shen Z."/>
            <person name="Fox J.G."/>
        </authorList>
    </citation>
    <scope>NUCLEOTIDE SEQUENCE [LARGE SCALE GENOMIC DNA]</scope>
    <source>
        <strain evidence="4 5">MIT 04-9362</strain>
    </source>
</reference>